<keyword evidence="4 5" id="KW-0067">ATP-binding</keyword>
<dbReference type="GO" id="GO:0022857">
    <property type="term" value="F:transmembrane transporter activity"/>
    <property type="evidence" value="ECO:0007669"/>
    <property type="project" value="InterPro"/>
</dbReference>
<dbReference type="SUPFAM" id="SSF52540">
    <property type="entry name" value="P-loop containing nucleoside triphosphate hydrolases"/>
    <property type="match status" value="1"/>
</dbReference>
<dbReference type="GO" id="GO:0016887">
    <property type="term" value="F:ATP hydrolysis activity"/>
    <property type="evidence" value="ECO:0007669"/>
    <property type="project" value="InterPro"/>
</dbReference>
<protein>
    <submittedName>
        <fullName evidence="5">Putrescine transport ATP-binding protein PotA</fullName>
    </submittedName>
</protein>
<dbReference type="Gene3D" id="3.40.50.300">
    <property type="entry name" value="P-loop containing nucleotide triphosphate hydrolases"/>
    <property type="match status" value="1"/>
</dbReference>
<reference evidence="5 6" key="1">
    <citation type="submission" date="2015-10" db="EMBL/GenBank/DDBJ databases">
        <title>Genomic differences between typical nodule nitrogen-fixing rhizobial strains and those coming from bean seeds.</title>
        <authorList>
            <person name="Peralta H."/>
            <person name="Aguilar-Vera A."/>
            <person name="Diaz R."/>
            <person name="Mora Y."/>
            <person name="Martinez-Batallar G."/>
            <person name="Salazar E."/>
            <person name="Vargas-Lagunas C."/>
            <person name="Encarnacion S."/>
            <person name="Girard L."/>
            <person name="Mora J."/>
        </authorList>
    </citation>
    <scope>NUCLEOTIDE SEQUENCE [LARGE SCALE GENOMIC DNA]</scope>
    <source>
        <strain evidence="5 6">CFNEI 73</strain>
        <plasmid evidence="5 6">C</plasmid>
    </source>
</reference>
<comment type="similarity">
    <text evidence="1">Belongs to the ABC transporter superfamily.</text>
</comment>
<dbReference type="GO" id="GO:0043190">
    <property type="term" value="C:ATP-binding cassette (ABC) transporter complex"/>
    <property type="evidence" value="ECO:0007669"/>
    <property type="project" value="InterPro"/>
</dbReference>
<geneLocation type="plasmid" evidence="5 6">
    <name>C</name>
</geneLocation>
<dbReference type="AlphaFoldDB" id="A0A1L3LYZ8"/>
<evidence type="ECO:0000313" key="5">
    <source>
        <dbReference type="EMBL" id="APG95266.1"/>
    </source>
</evidence>
<dbReference type="SUPFAM" id="SSF50331">
    <property type="entry name" value="MOP-like"/>
    <property type="match status" value="1"/>
</dbReference>
<dbReference type="Pfam" id="PF08402">
    <property type="entry name" value="TOBE_2"/>
    <property type="match status" value="1"/>
</dbReference>
<dbReference type="RefSeq" id="WP_064255187.1">
    <property type="nucleotide sequence ID" value="NZ_CP013110.1"/>
</dbReference>
<keyword evidence="6" id="KW-1185">Reference proteome</keyword>
<keyword evidence="3" id="KW-0547">Nucleotide-binding</keyword>
<name>A0A1L3LYZ8_9HYPH</name>
<dbReference type="InterPro" id="IPR013611">
    <property type="entry name" value="Transp-assoc_OB_typ2"/>
</dbReference>
<dbReference type="InterPro" id="IPR003593">
    <property type="entry name" value="AAA+_ATPase"/>
</dbReference>
<keyword evidence="5" id="KW-0614">Plasmid</keyword>
<sequence length="379" mass="40869">MSVALRCSNLSKRYAGQQGPALGEGSNGISFEVERGELFALLGPSGCGKTTTLRIIGGFIEPDAGTVFIDGKDVTFAPPYRRPTNTVFQSYALFPHLRLGANVAFGLKMTGAQRSERDHRSSQALKMVGLGGLENRKISELSGGQQQRAALARALANRPSVLLLDEPLGALDLSLRRQMQEELVTLKRETNTTFIHVTHDQEEACAMADRIAIMDRGQIAQIDTPQTLYRSPRSTHVARFINLGTIVKGSTRRDGGHARLEASGIVLEGRVQPAIPQHSRLAAVLPRGRARLSSSAPTGATNEIKGTVERAVFTGLNYELLVRSESGALLNVSAAAEVFDAADEGRAVVLTWSPDDVLFVEDTENPQQNSSPCEQPQAS</sequence>
<organism evidence="5 6">
    <name type="scientific">Sinorhizobium americanum</name>
    <dbReference type="NCBI Taxonomy" id="194963"/>
    <lineage>
        <taxon>Bacteria</taxon>
        <taxon>Pseudomonadati</taxon>
        <taxon>Pseudomonadota</taxon>
        <taxon>Alphaproteobacteria</taxon>
        <taxon>Hyphomicrobiales</taxon>
        <taxon>Rhizobiaceae</taxon>
        <taxon>Sinorhizobium/Ensifer group</taxon>
        <taxon>Sinorhizobium</taxon>
    </lineage>
</organism>
<dbReference type="InterPro" id="IPR008995">
    <property type="entry name" value="Mo/tungstate-bd_C_term_dom"/>
</dbReference>
<dbReference type="EMBL" id="CP013110">
    <property type="protein sequence ID" value="APG95266.1"/>
    <property type="molecule type" value="Genomic_DNA"/>
</dbReference>
<evidence type="ECO:0000256" key="4">
    <source>
        <dbReference type="ARBA" id="ARBA00022840"/>
    </source>
</evidence>
<dbReference type="InterPro" id="IPR017871">
    <property type="entry name" value="ABC_transporter-like_CS"/>
</dbReference>
<dbReference type="PANTHER" id="PTHR42781">
    <property type="entry name" value="SPERMIDINE/PUTRESCINE IMPORT ATP-BINDING PROTEIN POTA"/>
    <property type="match status" value="1"/>
</dbReference>
<gene>
    <name evidence="5" type="ORF">SAMCFNEI73_pC1562</name>
</gene>
<dbReference type="PROSITE" id="PS00211">
    <property type="entry name" value="ABC_TRANSPORTER_1"/>
    <property type="match status" value="1"/>
</dbReference>
<dbReference type="PANTHER" id="PTHR42781:SF4">
    <property type="entry name" value="SPERMIDINE_PUTRESCINE IMPORT ATP-BINDING PROTEIN POTA"/>
    <property type="match status" value="1"/>
</dbReference>
<accession>A0A1L3LYZ8</accession>
<evidence type="ECO:0000256" key="2">
    <source>
        <dbReference type="ARBA" id="ARBA00022448"/>
    </source>
</evidence>
<dbReference type="InterPro" id="IPR003439">
    <property type="entry name" value="ABC_transporter-like_ATP-bd"/>
</dbReference>
<dbReference type="Proteomes" id="UP000182306">
    <property type="component" value="Plasmid C"/>
</dbReference>
<keyword evidence="2" id="KW-0813">Transport</keyword>
<dbReference type="FunFam" id="3.40.50.300:FF:000425">
    <property type="entry name" value="Probable ABC transporter, ATP-binding subunit"/>
    <property type="match status" value="1"/>
</dbReference>
<evidence type="ECO:0000256" key="1">
    <source>
        <dbReference type="ARBA" id="ARBA00005417"/>
    </source>
</evidence>
<dbReference type="SMART" id="SM00382">
    <property type="entry name" value="AAA"/>
    <property type="match status" value="1"/>
</dbReference>
<evidence type="ECO:0000256" key="3">
    <source>
        <dbReference type="ARBA" id="ARBA00022741"/>
    </source>
</evidence>
<dbReference type="PROSITE" id="PS50893">
    <property type="entry name" value="ABC_TRANSPORTER_2"/>
    <property type="match status" value="1"/>
</dbReference>
<proteinExistence type="inferred from homology"/>
<dbReference type="OrthoDB" id="8099566at2"/>
<dbReference type="InterPro" id="IPR050093">
    <property type="entry name" value="ABC_SmlMolc_Importer"/>
</dbReference>
<dbReference type="GO" id="GO:0005524">
    <property type="term" value="F:ATP binding"/>
    <property type="evidence" value="ECO:0007669"/>
    <property type="project" value="UniProtKB-KW"/>
</dbReference>
<evidence type="ECO:0000313" key="6">
    <source>
        <dbReference type="Proteomes" id="UP000182306"/>
    </source>
</evidence>
<dbReference type="KEGG" id="same:SAMCFNEI73_pC1562"/>
<dbReference type="GO" id="GO:0015697">
    <property type="term" value="P:quaternary ammonium group transport"/>
    <property type="evidence" value="ECO:0007669"/>
    <property type="project" value="UniProtKB-ARBA"/>
</dbReference>
<dbReference type="InterPro" id="IPR027417">
    <property type="entry name" value="P-loop_NTPase"/>
</dbReference>
<dbReference type="Pfam" id="PF00005">
    <property type="entry name" value="ABC_tran"/>
    <property type="match status" value="1"/>
</dbReference>